<sequence length="473" mass="49843">MTHIDSTVKRRTVMRTALAAGLALPVGGALASCAGGGSSGTSSSKSSSTGKTSADNPFGMAAKSTVDAVIFNGGYGTDYVTFAGKVVEKKQPGSSVKVSPSTQIAQQLQPRFVSGNPPDLIDDSGANAIGVNTIAGKLEDLSSVLDANNYEGTKISDNLYPGVKEAGLVGDKMVVLNYVMTVYGLWYSESLFAANGWTAPKTWDDLIALGAKAKAKGKYLFVWGKEAASYYQQLLMDSAIKEGGDEVRLALENLEPKAWSNPTIQAVLAKLEEIVKKGYFKPGGAGTQFTQAQAQWSKDQSGIMYASGSWIENEMKSQTKAGFKMTGIPEPILTSSSKMPYAALNAAPGEQFVVPSQAKNVAGGKELLRAMLSKEAATNFAKTKLAPTIVKGTVPAGGFGSTALQSQIKMLDAAGSHIFNVRFVSLYGTVQDQLVPWNSFLSGQLDAAGLTKALQGISDKVRNDSSVKKVKIQ</sequence>
<dbReference type="EMBL" id="JBHSWH010000001">
    <property type="protein sequence ID" value="MFC6706284.1"/>
    <property type="molecule type" value="Genomic_DNA"/>
</dbReference>
<dbReference type="InterPro" id="IPR050490">
    <property type="entry name" value="Bact_solute-bd_prot1"/>
</dbReference>
<dbReference type="NCBIfam" id="TIGR03851">
    <property type="entry name" value="chitin_NgcE"/>
    <property type="match status" value="1"/>
</dbReference>
<keyword evidence="8" id="KW-1185">Reference proteome</keyword>
<evidence type="ECO:0000313" key="7">
    <source>
        <dbReference type="EMBL" id="MFC6706284.1"/>
    </source>
</evidence>
<dbReference type="InterPro" id="IPR006311">
    <property type="entry name" value="TAT_signal"/>
</dbReference>
<evidence type="ECO:0000256" key="4">
    <source>
        <dbReference type="ARBA" id="ARBA00022729"/>
    </source>
</evidence>
<dbReference type="Gene3D" id="3.40.190.10">
    <property type="entry name" value="Periplasmic binding protein-like II"/>
    <property type="match status" value="2"/>
</dbReference>
<evidence type="ECO:0000313" key="8">
    <source>
        <dbReference type="Proteomes" id="UP001596298"/>
    </source>
</evidence>
<dbReference type="PANTHER" id="PTHR43649">
    <property type="entry name" value="ARABINOSE-BINDING PROTEIN-RELATED"/>
    <property type="match status" value="1"/>
</dbReference>
<dbReference type="InterPro" id="IPR006059">
    <property type="entry name" value="SBP"/>
</dbReference>
<gene>
    <name evidence="7" type="primary">ngcE</name>
    <name evidence="7" type="ORF">ACFQDH_13700</name>
</gene>
<organism evidence="7 8">
    <name type="scientific">Flexivirga alba</name>
    <dbReference type="NCBI Taxonomy" id="702742"/>
    <lineage>
        <taxon>Bacteria</taxon>
        <taxon>Bacillati</taxon>
        <taxon>Actinomycetota</taxon>
        <taxon>Actinomycetes</taxon>
        <taxon>Micrococcales</taxon>
        <taxon>Dermacoccaceae</taxon>
        <taxon>Flexivirga</taxon>
    </lineage>
</organism>
<dbReference type="Pfam" id="PF01547">
    <property type="entry name" value="SBP_bac_1"/>
    <property type="match status" value="1"/>
</dbReference>
<evidence type="ECO:0000256" key="5">
    <source>
        <dbReference type="SAM" id="MobiDB-lite"/>
    </source>
</evidence>
<feature type="signal peptide" evidence="6">
    <location>
        <begin position="1"/>
        <end position="31"/>
    </location>
</feature>
<dbReference type="PANTHER" id="PTHR43649:SF31">
    <property type="entry name" value="SN-GLYCEROL-3-PHOSPHATE-BINDING PERIPLASMIC PROTEIN UGPB"/>
    <property type="match status" value="1"/>
</dbReference>
<feature type="compositionally biased region" description="Low complexity" evidence="5">
    <location>
        <begin position="40"/>
        <end position="54"/>
    </location>
</feature>
<dbReference type="SUPFAM" id="SSF53850">
    <property type="entry name" value="Periplasmic binding protein-like II"/>
    <property type="match status" value="1"/>
</dbReference>
<dbReference type="Proteomes" id="UP001596298">
    <property type="component" value="Unassembled WGS sequence"/>
</dbReference>
<reference evidence="8" key="1">
    <citation type="journal article" date="2019" name="Int. J. Syst. Evol. Microbiol.">
        <title>The Global Catalogue of Microorganisms (GCM) 10K type strain sequencing project: providing services to taxonomists for standard genome sequencing and annotation.</title>
        <authorList>
            <consortium name="The Broad Institute Genomics Platform"/>
            <consortium name="The Broad Institute Genome Sequencing Center for Infectious Disease"/>
            <person name="Wu L."/>
            <person name="Ma J."/>
        </authorList>
    </citation>
    <scope>NUCLEOTIDE SEQUENCE [LARGE SCALE GENOMIC DNA]</scope>
    <source>
        <strain evidence="8">CCUG 58127</strain>
    </source>
</reference>
<proteinExistence type="inferred from homology"/>
<comment type="similarity">
    <text evidence="2">Belongs to the bacterial solute-binding protein 1 family.</text>
</comment>
<evidence type="ECO:0000256" key="6">
    <source>
        <dbReference type="SAM" id="SignalP"/>
    </source>
</evidence>
<comment type="subcellular location">
    <subcellularLocation>
        <location evidence="1">Cell envelope</location>
    </subcellularLocation>
</comment>
<name>A0ABW2AH98_9MICO</name>
<comment type="caution">
    <text evidence="7">The sequence shown here is derived from an EMBL/GenBank/DDBJ whole genome shotgun (WGS) entry which is preliminary data.</text>
</comment>
<evidence type="ECO:0000256" key="1">
    <source>
        <dbReference type="ARBA" id="ARBA00004196"/>
    </source>
</evidence>
<dbReference type="InterPro" id="IPR022386">
    <property type="entry name" value="Chitin_NgcE"/>
</dbReference>
<keyword evidence="4 6" id="KW-0732">Signal</keyword>
<evidence type="ECO:0000256" key="3">
    <source>
        <dbReference type="ARBA" id="ARBA00022448"/>
    </source>
</evidence>
<keyword evidence="3" id="KW-0813">Transport</keyword>
<dbReference type="RefSeq" id="WP_382402198.1">
    <property type="nucleotide sequence ID" value="NZ_JBHSWH010000001.1"/>
</dbReference>
<dbReference type="PROSITE" id="PS51318">
    <property type="entry name" value="TAT"/>
    <property type="match status" value="1"/>
</dbReference>
<feature type="chain" id="PRO_5047147236" evidence="6">
    <location>
        <begin position="32"/>
        <end position="473"/>
    </location>
</feature>
<accession>A0ABW2AH98</accession>
<feature type="region of interest" description="Disordered" evidence="5">
    <location>
        <begin position="35"/>
        <end position="57"/>
    </location>
</feature>
<evidence type="ECO:0000256" key="2">
    <source>
        <dbReference type="ARBA" id="ARBA00008520"/>
    </source>
</evidence>
<protein>
    <submittedName>
        <fullName evidence="7">N-acetylglucosamine/diacetylchitobiose ABC transporter substrate-binding protein</fullName>
    </submittedName>
</protein>